<dbReference type="InterPro" id="IPR028098">
    <property type="entry name" value="Glyco_trans_4-like_N"/>
</dbReference>
<dbReference type="EMBL" id="LGCM01000048">
    <property type="protein sequence ID" value="KPL79543.1"/>
    <property type="molecule type" value="Genomic_DNA"/>
</dbReference>
<dbReference type="Gene3D" id="3.40.50.2000">
    <property type="entry name" value="Glycogen Phosphorylase B"/>
    <property type="match status" value="2"/>
</dbReference>
<evidence type="ECO:0000313" key="2">
    <source>
        <dbReference type="EMBL" id="KPL79543.1"/>
    </source>
</evidence>
<keyword evidence="3" id="KW-1185">Reference proteome</keyword>
<dbReference type="PANTHER" id="PTHR12526">
    <property type="entry name" value="GLYCOSYLTRANSFERASE"/>
    <property type="match status" value="1"/>
</dbReference>
<name>A0A0P6XW03_9CHLR</name>
<dbReference type="PANTHER" id="PTHR12526:SF600">
    <property type="entry name" value="GLYCOSYL TRANSFERASE GROUP 1"/>
    <property type="match status" value="1"/>
</dbReference>
<dbReference type="Pfam" id="PF13439">
    <property type="entry name" value="Glyco_transf_4"/>
    <property type="match status" value="1"/>
</dbReference>
<dbReference type="OrthoDB" id="9802525at2"/>
<sequence length="403" mass="45977">MISPFKVLMISHLRRSRTYARSLIMAKNLVKRGHKVTLLSTAEERKTGMSVDSEDGVRMIESPDLFTGKMRTGWDLWNLFNRLRFMDRDSGQYDIVHTFETRPVSIYPALRQLRRRPALFLTDWNDWWGRGGIISENRPRWYRWLFEGLETHYEEAFRCRADGLTVISTALKQRAVQLGMPPDRIRVISGGATPQDYPCWPVQECRQRVGVTSSSLIVGFSSIVAHYELEMIIKVIAEIKKTLPDAKLMITGKPGTLVQGLAQEYGVSENVFLTGYVSFEDLPVYLGCADLFILPFPDKVYNVGRWPNKIGDYLCAGRPIVANPVGDVKTLLEEHSIGSLAAWDPADFAAKILQIYQNPDLAAQMGQAARKLAEEKLDWQLLTEQLEDFYLQLWLSKQTQTLP</sequence>
<dbReference type="GO" id="GO:0016757">
    <property type="term" value="F:glycosyltransferase activity"/>
    <property type="evidence" value="ECO:0007669"/>
    <property type="project" value="TreeGrafter"/>
</dbReference>
<dbReference type="STRING" id="229921.ADN01_14315"/>
<protein>
    <recommendedName>
        <fullName evidence="1">Glycosyltransferase subfamily 4-like N-terminal domain-containing protein</fullName>
    </recommendedName>
</protein>
<accession>A0A0P6XW03</accession>
<dbReference type="SUPFAM" id="SSF53756">
    <property type="entry name" value="UDP-Glycosyltransferase/glycogen phosphorylase"/>
    <property type="match status" value="1"/>
</dbReference>
<evidence type="ECO:0000259" key="1">
    <source>
        <dbReference type="Pfam" id="PF13439"/>
    </source>
</evidence>
<dbReference type="AlphaFoldDB" id="A0A0P6XW03"/>
<proteinExistence type="predicted"/>
<organism evidence="2 3">
    <name type="scientific">Levilinea saccharolytica</name>
    <dbReference type="NCBI Taxonomy" id="229921"/>
    <lineage>
        <taxon>Bacteria</taxon>
        <taxon>Bacillati</taxon>
        <taxon>Chloroflexota</taxon>
        <taxon>Anaerolineae</taxon>
        <taxon>Anaerolineales</taxon>
        <taxon>Anaerolineaceae</taxon>
        <taxon>Levilinea</taxon>
    </lineage>
</organism>
<dbReference type="CDD" id="cd03794">
    <property type="entry name" value="GT4_WbuB-like"/>
    <property type="match status" value="1"/>
</dbReference>
<reference evidence="2 3" key="1">
    <citation type="submission" date="2015-07" db="EMBL/GenBank/DDBJ databases">
        <title>Genome sequence of Levilinea saccharolytica DSM 16555.</title>
        <authorList>
            <person name="Hemp J."/>
            <person name="Ward L.M."/>
            <person name="Pace L.A."/>
            <person name="Fischer W.W."/>
        </authorList>
    </citation>
    <scope>NUCLEOTIDE SEQUENCE [LARGE SCALE GENOMIC DNA]</scope>
    <source>
        <strain evidence="2 3">KIBI-1</strain>
    </source>
</reference>
<feature type="domain" description="Glycosyltransferase subfamily 4-like N-terminal" evidence="1">
    <location>
        <begin position="25"/>
        <end position="192"/>
    </location>
</feature>
<evidence type="ECO:0000313" key="3">
    <source>
        <dbReference type="Proteomes" id="UP000050501"/>
    </source>
</evidence>
<dbReference type="Pfam" id="PF13692">
    <property type="entry name" value="Glyco_trans_1_4"/>
    <property type="match status" value="1"/>
</dbReference>
<gene>
    <name evidence="2" type="ORF">ADN01_14315</name>
</gene>
<dbReference type="Proteomes" id="UP000050501">
    <property type="component" value="Unassembled WGS sequence"/>
</dbReference>
<comment type="caution">
    <text evidence="2">The sequence shown here is derived from an EMBL/GenBank/DDBJ whole genome shotgun (WGS) entry which is preliminary data.</text>
</comment>